<organism evidence="1 2">
    <name type="scientific">Hirsutella minnesotensis 3608</name>
    <dbReference type="NCBI Taxonomy" id="1043627"/>
    <lineage>
        <taxon>Eukaryota</taxon>
        <taxon>Fungi</taxon>
        <taxon>Dikarya</taxon>
        <taxon>Ascomycota</taxon>
        <taxon>Pezizomycotina</taxon>
        <taxon>Sordariomycetes</taxon>
        <taxon>Hypocreomycetidae</taxon>
        <taxon>Hypocreales</taxon>
        <taxon>Ophiocordycipitaceae</taxon>
        <taxon>Hirsutella</taxon>
    </lineage>
</organism>
<name>A0A0F8A1B2_9HYPO</name>
<dbReference type="EMBL" id="KQ030513">
    <property type="protein sequence ID" value="KJZ76067.1"/>
    <property type="molecule type" value="Genomic_DNA"/>
</dbReference>
<dbReference type="InterPro" id="IPR036249">
    <property type="entry name" value="Thioredoxin-like_sf"/>
</dbReference>
<proteinExistence type="predicted"/>
<dbReference type="Gene3D" id="3.40.30.10">
    <property type="entry name" value="Glutaredoxin"/>
    <property type="match status" value="1"/>
</dbReference>
<dbReference type="AlphaFoldDB" id="A0A0F8A1B2"/>
<evidence type="ECO:0000313" key="2">
    <source>
        <dbReference type="Proteomes" id="UP000054481"/>
    </source>
</evidence>
<dbReference type="PANTHER" id="PTHR42336">
    <property type="entry name" value="THIOREDOXIN DOMAIN-CONTAINING PROTEIN-RELATED"/>
    <property type="match status" value="1"/>
</dbReference>
<dbReference type="InterPro" id="IPR032801">
    <property type="entry name" value="PXL2A/B/C"/>
</dbReference>
<keyword evidence="2" id="KW-1185">Reference proteome</keyword>
<dbReference type="Proteomes" id="UP000054481">
    <property type="component" value="Unassembled WGS sequence"/>
</dbReference>
<protein>
    <recommendedName>
        <fullName evidence="3">Alkyl hydroperoxide reductase subunit C/ Thiol specific antioxidant domain-containing protein</fullName>
    </recommendedName>
</protein>
<evidence type="ECO:0008006" key="3">
    <source>
        <dbReference type="Google" id="ProtNLM"/>
    </source>
</evidence>
<accession>A0A0F8A1B2</accession>
<dbReference type="Pfam" id="PF13911">
    <property type="entry name" value="AhpC-TSA_2"/>
    <property type="match status" value="1"/>
</dbReference>
<evidence type="ECO:0000313" key="1">
    <source>
        <dbReference type="EMBL" id="KJZ76067.1"/>
    </source>
</evidence>
<dbReference type="OrthoDB" id="40334at2759"/>
<reference evidence="1 2" key="1">
    <citation type="journal article" date="2014" name="Genome Biol. Evol.">
        <title>Comparative genomics and transcriptomics analyses reveal divergent lifestyle features of nematode endoparasitic fungus Hirsutella minnesotensis.</title>
        <authorList>
            <person name="Lai Y."/>
            <person name="Liu K."/>
            <person name="Zhang X."/>
            <person name="Zhang X."/>
            <person name="Li K."/>
            <person name="Wang N."/>
            <person name="Shu C."/>
            <person name="Wu Y."/>
            <person name="Wang C."/>
            <person name="Bushley K.E."/>
            <person name="Xiang M."/>
            <person name="Liu X."/>
        </authorList>
    </citation>
    <scope>NUCLEOTIDE SEQUENCE [LARGE SCALE GENOMIC DNA]</scope>
    <source>
        <strain evidence="1 2">3608</strain>
    </source>
</reference>
<sequence>MDVHCIAVSHSSREAADKWVPQVGGAWKADVIVDEDRDIYAKWGVGISSAWHMLNPAALYSAHRLGADEGIWNLPTGSGNRWQTSGAFAVDGDGIVRWAHVSNTADDLPNFDDALKTLGVTS</sequence>
<gene>
    <name evidence="1" type="ORF">HIM_04523</name>
</gene>
<dbReference type="PANTHER" id="PTHR42336:SF1">
    <property type="entry name" value="ALKYL HYDROPEROXIDE REDUCTASE SUBUNIT C_ THIOL SPECIFIC ANTIOXIDANT DOMAIN-CONTAINING PROTEIN"/>
    <property type="match status" value="1"/>
</dbReference>
<dbReference type="SUPFAM" id="SSF52833">
    <property type="entry name" value="Thioredoxin-like"/>
    <property type="match status" value="1"/>
</dbReference>